<evidence type="ECO:0000313" key="2">
    <source>
        <dbReference type="Proteomes" id="UP000294911"/>
    </source>
</evidence>
<sequence>MSFPEVFELPATLDMTTAACAIGVHVNTAYKLAQRNEFPCRIWRLGWRYRVPTMELMKAMGIESCPVDIADVDNGADFAGSID</sequence>
<keyword evidence="2" id="KW-1185">Reference proteome</keyword>
<reference evidence="1 2" key="1">
    <citation type="submission" date="2019-03" db="EMBL/GenBank/DDBJ databases">
        <title>Genomic Encyclopedia of Type Strains, Phase IV (KMG-IV): sequencing the most valuable type-strain genomes for metagenomic binning, comparative biology and taxonomic classification.</title>
        <authorList>
            <person name="Goeker M."/>
        </authorList>
    </citation>
    <scope>NUCLEOTIDE SEQUENCE [LARGE SCALE GENOMIC DNA]</scope>
    <source>
        <strain evidence="1 2">DSM 45765</strain>
    </source>
</reference>
<name>A0A4R2QJ75_9PSEU</name>
<evidence type="ECO:0000313" key="1">
    <source>
        <dbReference type="EMBL" id="TCP48528.1"/>
    </source>
</evidence>
<accession>A0A4R2QJ75</accession>
<dbReference type="RefSeq" id="WP_132878808.1">
    <property type="nucleotide sequence ID" value="NZ_SLXQ01000010.1"/>
</dbReference>
<dbReference type="Proteomes" id="UP000294911">
    <property type="component" value="Unassembled WGS sequence"/>
</dbReference>
<dbReference type="EMBL" id="SLXQ01000010">
    <property type="protein sequence ID" value="TCP48528.1"/>
    <property type="molecule type" value="Genomic_DNA"/>
</dbReference>
<gene>
    <name evidence="1" type="ORF">EV191_11085</name>
</gene>
<dbReference type="AlphaFoldDB" id="A0A4R2QJ75"/>
<proteinExistence type="predicted"/>
<organism evidence="1 2">
    <name type="scientific">Tamaricihabitans halophyticus</name>
    <dbReference type="NCBI Taxonomy" id="1262583"/>
    <lineage>
        <taxon>Bacteria</taxon>
        <taxon>Bacillati</taxon>
        <taxon>Actinomycetota</taxon>
        <taxon>Actinomycetes</taxon>
        <taxon>Pseudonocardiales</taxon>
        <taxon>Pseudonocardiaceae</taxon>
        <taxon>Tamaricihabitans</taxon>
    </lineage>
</organism>
<evidence type="ECO:0008006" key="3">
    <source>
        <dbReference type="Google" id="ProtNLM"/>
    </source>
</evidence>
<dbReference type="OrthoDB" id="3541350at2"/>
<protein>
    <recommendedName>
        <fullName evidence="3">Helix-turn-helix protein</fullName>
    </recommendedName>
</protein>
<comment type="caution">
    <text evidence="1">The sequence shown here is derived from an EMBL/GenBank/DDBJ whole genome shotgun (WGS) entry which is preliminary data.</text>
</comment>